<gene>
    <name evidence="10" type="primary">murF</name>
    <name evidence="15" type="ORF">H8709_04625</name>
</gene>
<dbReference type="GO" id="GO:0071555">
    <property type="term" value="P:cell wall organization"/>
    <property type="evidence" value="ECO:0007669"/>
    <property type="project" value="UniProtKB-KW"/>
</dbReference>
<dbReference type="SUPFAM" id="SSF63418">
    <property type="entry name" value="MurE/MurF N-terminal domain"/>
    <property type="match status" value="1"/>
</dbReference>
<evidence type="ECO:0000313" key="16">
    <source>
        <dbReference type="Proteomes" id="UP000660861"/>
    </source>
</evidence>
<keyword evidence="5 10" id="KW-0067">ATP-binding</keyword>
<dbReference type="SUPFAM" id="SSF53623">
    <property type="entry name" value="MurD-like peptide ligases, catalytic domain"/>
    <property type="match status" value="1"/>
</dbReference>
<feature type="domain" description="Mur ligase central" evidence="14">
    <location>
        <begin position="119"/>
        <end position="304"/>
    </location>
</feature>
<reference evidence="15" key="1">
    <citation type="submission" date="2020-08" db="EMBL/GenBank/DDBJ databases">
        <title>Genome public.</title>
        <authorList>
            <person name="Liu C."/>
            <person name="Sun Q."/>
        </authorList>
    </citation>
    <scope>NUCLEOTIDE SEQUENCE</scope>
    <source>
        <strain evidence="15">NSJ-54</strain>
    </source>
</reference>
<keyword evidence="8 10" id="KW-0131">Cell cycle</keyword>
<feature type="binding site" evidence="10">
    <location>
        <begin position="121"/>
        <end position="127"/>
    </location>
    <ligand>
        <name>ATP</name>
        <dbReference type="ChEBI" id="CHEBI:30616"/>
    </ligand>
</feature>
<evidence type="ECO:0000313" key="15">
    <source>
        <dbReference type="EMBL" id="MBC8570109.1"/>
    </source>
</evidence>
<dbReference type="GO" id="GO:0005737">
    <property type="term" value="C:cytoplasm"/>
    <property type="evidence" value="ECO:0007669"/>
    <property type="project" value="UniProtKB-SubCell"/>
</dbReference>
<evidence type="ECO:0000259" key="13">
    <source>
        <dbReference type="Pfam" id="PF02875"/>
    </source>
</evidence>
<feature type="domain" description="Mur ligase N-terminal catalytic" evidence="12">
    <location>
        <begin position="33"/>
        <end position="80"/>
    </location>
</feature>
<keyword evidence="6 10" id="KW-0133">Cell shape</keyword>
<evidence type="ECO:0000256" key="6">
    <source>
        <dbReference type="ARBA" id="ARBA00022960"/>
    </source>
</evidence>
<keyword evidence="16" id="KW-1185">Reference proteome</keyword>
<dbReference type="NCBIfam" id="TIGR01143">
    <property type="entry name" value="murF"/>
    <property type="match status" value="1"/>
</dbReference>
<evidence type="ECO:0000259" key="12">
    <source>
        <dbReference type="Pfam" id="PF01225"/>
    </source>
</evidence>
<keyword evidence="4 10" id="KW-0547">Nucleotide-binding</keyword>
<evidence type="ECO:0000256" key="5">
    <source>
        <dbReference type="ARBA" id="ARBA00022840"/>
    </source>
</evidence>
<dbReference type="Pfam" id="PF08245">
    <property type="entry name" value="Mur_ligase_M"/>
    <property type="match status" value="1"/>
</dbReference>
<dbReference type="GO" id="GO:0005524">
    <property type="term" value="F:ATP binding"/>
    <property type="evidence" value="ECO:0007669"/>
    <property type="project" value="UniProtKB-UniRule"/>
</dbReference>
<comment type="catalytic activity">
    <reaction evidence="10 11">
        <text>D-alanyl-D-alanine + UDP-N-acetyl-alpha-D-muramoyl-L-alanyl-gamma-D-glutamyl-meso-2,6-diaminopimelate + ATP = UDP-N-acetyl-alpha-D-muramoyl-L-alanyl-gamma-D-glutamyl-meso-2,6-diaminopimeloyl-D-alanyl-D-alanine + ADP + phosphate + H(+)</text>
        <dbReference type="Rhea" id="RHEA:28374"/>
        <dbReference type="ChEBI" id="CHEBI:15378"/>
        <dbReference type="ChEBI" id="CHEBI:30616"/>
        <dbReference type="ChEBI" id="CHEBI:43474"/>
        <dbReference type="ChEBI" id="CHEBI:57822"/>
        <dbReference type="ChEBI" id="CHEBI:61386"/>
        <dbReference type="ChEBI" id="CHEBI:83905"/>
        <dbReference type="ChEBI" id="CHEBI:456216"/>
        <dbReference type="EC" id="6.3.2.10"/>
    </reaction>
</comment>
<dbReference type="Pfam" id="PF02875">
    <property type="entry name" value="Mur_ligase_C"/>
    <property type="match status" value="1"/>
</dbReference>
<dbReference type="InterPro" id="IPR013221">
    <property type="entry name" value="Mur_ligase_cen"/>
</dbReference>
<dbReference type="PANTHER" id="PTHR43024:SF1">
    <property type="entry name" value="UDP-N-ACETYLMURAMOYL-TRIPEPTIDE--D-ALANYL-D-ALANINE LIGASE"/>
    <property type="match status" value="1"/>
</dbReference>
<evidence type="ECO:0000256" key="7">
    <source>
        <dbReference type="ARBA" id="ARBA00022984"/>
    </source>
</evidence>
<evidence type="ECO:0000256" key="3">
    <source>
        <dbReference type="ARBA" id="ARBA00022618"/>
    </source>
</evidence>
<proteinExistence type="inferred from homology"/>
<dbReference type="InterPro" id="IPR005863">
    <property type="entry name" value="UDP-N-AcMur_synth"/>
</dbReference>
<evidence type="ECO:0000256" key="10">
    <source>
        <dbReference type="HAMAP-Rule" id="MF_02019"/>
    </source>
</evidence>
<sequence length="470" mass="50910">MAATEGAGKSMIELLVSEIAQALGVPFEGGGTVREVSTDSRTIGPGSLFVALPGERFDGHDYIAKAFAAGAAACVAERKVSTGNPVWDERILVVPDSQRSLLQIAAYYRQKFSFLSVGVTGSVGKTTTKDMIAAVLSSRFATLKTLGNENNEIGLPRTVMRLMPDTQAAVFEMGMSGFGEIHDLTLCVRPDIGVITTIGVSHMLQLGSRENILKAKTEICDGMADGATLLLNGDNDLLQNYQNRRLNVVKYGIDGLDCAISAKNIREAGEDTHFSISYEGNAYPCTLPCIGRHNVLNALAAFGVGVFAGIPPQSCADALNGYQPSGMRQRMRECRGVRIVEDCYNASPDSMRAAIETLSTMACAGKKRMVLADMLELGEISQDSHRQIGVFAAQKGVDALYCYGGEARRLYEGAREAGLKDCRWFPDKETLTETLCREAVEGDILWFKGSRGMKLEEVITRFCEECKDKC</sequence>
<evidence type="ECO:0000256" key="11">
    <source>
        <dbReference type="RuleBase" id="RU004136"/>
    </source>
</evidence>
<keyword evidence="7 10" id="KW-0573">Peptidoglycan synthesis</keyword>
<comment type="function">
    <text evidence="10 11">Involved in cell wall formation. Catalyzes the final step in the synthesis of UDP-N-acetylmuramoyl-pentapeptide, the precursor of murein.</text>
</comment>
<dbReference type="Gene3D" id="3.40.1190.10">
    <property type="entry name" value="Mur-like, catalytic domain"/>
    <property type="match status" value="1"/>
</dbReference>
<name>A0A926ECY5_9FIRM</name>
<dbReference type="InterPro" id="IPR000713">
    <property type="entry name" value="Mur_ligase_N"/>
</dbReference>
<dbReference type="GO" id="GO:0008360">
    <property type="term" value="P:regulation of cell shape"/>
    <property type="evidence" value="ECO:0007669"/>
    <property type="project" value="UniProtKB-KW"/>
</dbReference>
<dbReference type="Pfam" id="PF01225">
    <property type="entry name" value="Mur_ligase"/>
    <property type="match status" value="1"/>
</dbReference>
<evidence type="ECO:0000256" key="1">
    <source>
        <dbReference type="ARBA" id="ARBA00022490"/>
    </source>
</evidence>
<dbReference type="Gene3D" id="3.90.190.20">
    <property type="entry name" value="Mur ligase, C-terminal domain"/>
    <property type="match status" value="1"/>
</dbReference>
<evidence type="ECO:0000256" key="2">
    <source>
        <dbReference type="ARBA" id="ARBA00022598"/>
    </source>
</evidence>
<dbReference type="GO" id="GO:0009252">
    <property type="term" value="P:peptidoglycan biosynthetic process"/>
    <property type="evidence" value="ECO:0007669"/>
    <property type="project" value="UniProtKB-UniRule"/>
</dbReference>
<evidence type="ECO:0000259" key="14">
    <source>
        <dbReference type="Pfam" id="PF08245"/>
    </source>
</evidence>
<evidence type="ECO:0000256" key="4">
    <source>
        <dbReference type="ARBA" id="ARBA00022741"/>
    </source>
</evidence>
<feature type="domain" description="Mur ligase C-terminal" evidence="13">
    <location>
        <begin position="330"/>
        <end position="451"/>
    </location>
</feature>
<dbReference type="InterPro" id="IPR035911">
    <property type="entry name" value="MurE/MurF_N"/>
</dbReference>
<comment type="similarity">
    <text evidence="10">Belongs to the MurCDEF family. MurF subfamily.</text>
</comment>
<dbReference type="Proteomes" id="UP000660861">
    <property type="component" value="Unassembled WGS sequence"/>
</dbReference>
<dbReference type="GO" id="GO:0051301">
    <property type="term" value="P:cell division"/>
    <property type="evidence" value="ECO:0007669"/>
    <property type="project" value="UniProtKB-KW"/>
</dbReference>
<comment type="caution">
    <text evidence="15">The sequence shown here is derived from an EMBL/GenBank/DDBJ whole genome shotgun (WGS) entry which is preliminary data.</text>
</comment>
<evidence type="ECO:0000256" key="9">
    <source>
        <dbReference type="ARBA" id="ARBA00023316"/>
    </source>
</evidence>
<comment type="subcellular location">
    <subcellularLocation>
        <location evidence="10 11">Cytoplasm</location>
    </subcellularLocation>
</comment>
<organism evidence="15 16">
    <name type="scientific">Zongyangia hominis</name>
    <dbReference type="NCBI Taxonomy" id="2763677"/>
    <lineage>
        <taxon>Bacteria</taxon>
        <taxon>Bacillati</taxon>
        <taxon>Bacillota</taxon>
        <taxon>Clostridia</taxon>
        <taxon>Eubacteriales</taxon>
        <taxon>Oscillospiraceae</taxon>
        <taxon>Zongyangia</taxon>
    </lineage>
</organism>
<dbReference type="InterPro" id="IPR051046">
    <property type="entry name" value="MurCDEF_CellWall_CoF430Synth"/>
</dbReference>
<dbReference type="InterPro" id="IPR036615">
    <property type="entry name" value="Mur_ligase_C_dom_sf"/>
</dbReference>
<dbReference type="SUPFAM" id="SSF53244">
    <property type="entry name" value="MurD-like peptide ligases, peptide-binding domain"/>
    <property type="match status" value="1"/>
</dbReference>
<keyword evidence="2 10" id="KW-0436">Ligase</keyword>
<dbReference type="EC" id="6.3.2.10" evidence="10 11"/>
<accession>A0A926ECY5</accession>
<keyword evidence="3 10" id="KW-0132">Cell division</keyword>
<dbReference type="InterPro" id="IPR036565">
    <property type="entry name" value="Mur-like_cat_sf"/>
</dbReference>
<dbReference type="RefSeq" id="WP_262397199.1">
    <property type="nucleotide sequence ID" value="NZ_JACRTC010000002.1"/>
</dbReference>
<keyword evidence="9 10" id="KW-0961">Cell wall biogenesis/degradation</keyword>
<keyword evidence="1 10" id="KW-0963">Cytoplasm</keyword>
<dbReference type="Gene3D" id="3.40.1390.10">
    <property type="entry name" value="MurE/MurF, N-terminal domain"/>
    <property type="match status" value="1"/>
</dbReference>
<dbReference type="PANTHER" id="PTHR43024">
    <property type="entry name" value="UDP-N-ACETYLMURAMOYL-TRIPEPTIDE--D-ALANYL-D-ALANINE LIGASE"/>
    <property type="match status" value="1"/>
</dbReference>
<dbReference type="HAMAP" id="MF_02019">
    <property type="entry name" value="MurF"/>
    <property type="match status" value="1"/>
</dbReference>
<dbReference type="InterPro" id="IPR004101">
    <property type="entry name" value="Mur_ligase_C"/>
</dbReference>
<dbReference type="GO" id="GO:0047480">
    <property type="term" value="F:UDP-N-acetylmuramoyl-tripeptide-D-alanyl-D-alanine ligase activity"/>
    <property type="evidence" value="ECO:0007669"/>
    <property type="project" value="UniProtKB-UniRule"/>
</dbReference>
<dbReference type="AlphaFoldDB" id="A0A926ECY5"/>
<evidence type="ECO:0000256" key="8">
    <source>
        <dbReference type="ARBA" id="ARBA00023306"/>
    </source>
</evidence>
<protein>
    <recommendedName>
        <fullName evidence="10 11">UDP-N-acetylmuramoyl-tripeptide--D-alanyl-D-alanine ligase</fullName>
        <ecNumber evidence="10 11">6.3.2.10</ecNumber>
    </recommendedName>
    <alternativeName>
        <fullName evidence="10">D-alanyl-D-alanine-adding enzyme</fullName>
    </alternativeName>
</protein>
<dbReference type="EMBL" id="JACRTC010000002">
    <property type="protein sequence ID" value="MBC8570109.1"/>
    <property type="molecule type" value="Genomic_DNA"/>
</dbReference>
<comment type="pathway">
    <text evidence="10 11">Cell wall biogenesis; peptidoglycan biosynthesis.</text>
</comment>